<evidence type="ECO:0000313" key="4">
    <source>
        <dbReference type="Proteomes" id="UP001596026"/>
    </source>
</evidence>
<dbReference type="Proteomes" id="UP001596026">
    <property type="component" value="Unassembled WGS sequence"/>
</dbReference>
<keyword evidence="1 3" id="KW-0378">Hydrolase</keyword>
<dbReference type="InterPro" id="IPR009835">
    <property type="entry name" value="SrtB"/>
</dbReference>
<accession>A0ABV9M2C4</accession>
<keyword evidence="4" id="KW-1185">Reference proteome</keyword>
<evidence type="ECO:0000256" key="1">
    <source>
        <dbReference type="ARBA" id="ARBA00022801"/>
    </source>
</evidence>
<comment type="caution">
    <text evidence="3">The sequence shown here is derived from an EMBL/GenBank/DDBJ whole genome shotgun (WGS) entry which is preliminary data.</text>
</comment>
<proteinExistence type="predicted"/>
<reference evidence="4" key="1">
    <citation type="journal article" date="2019" name="Int. J. Syst. Evol. Microbiol.">
        <title>The Global Catalogue of Microorganisms (GCM) 10K type strain sequencing project: providing services to taxonomists for standard genome sequencing and annotation.</title>
        <authorList>
            <consortium name="The Broad Institute Genomics Platform"/>
            <consortium name="The Broad Institute Genome Sequencing Center for Infectious Disease"/>
            <person name="Wu L."/>
            <person name="Ma J."/>
        </authorList>
    </citation>
    <scope>NUCLEOTIDE SEQUENCE [LARGE SCALE GENOMIC DNA]</scope>
    <source>
        <strain evidence="4">CGMCC 1.19061</strain>
    </source>
</reference>
<keyword evidence="2" id="KW-0812">Transmembrane</keyword>
<dbReference type="NCBIfam" id="TIGR03064">
    <property type="entry name" value="sortase_srtB"/>
    <property type="match status" value="1"/>
</dbReference>
<keyword evidence="2" id="KW-1133">Transmembrane helix</keyword>
<dbReference type="EMBL" id="JBHSGT010000031">
    <property type="protein sequence ID" value="MFC4709966.1"/>
    <property type="molecule type" value="Genomic_DNA"/>
</dbReference>
<gene>
    <name evidence="3" type="primary">srtB</name>
    <name evidence="3" type="ORF">ACFO3L_04875</name>
</gene>
<name>A0ABV9M2C4_9ENTE</name>
<feature type="transmembrane region" description="Helical" evidence="2">
    <location>
        <begin position="26"/>
        <end position="45"/>
    </location>
</feature>
<dbReference type="InterPro" id="IPR005754">
    <property type="entry name" value="Sortase"/>
</dbReference>
<dbReference type="GO" id="GO:0016787">
    <property type="term" value="F:hydrolase activity"/>
    <property type="evidence" value="ECO:0007669"/>
    <property type="project" value="UniProtKB-KW"/>
</dbReference>
<sequence length="270" mass="31133">MGNKKNNRYQKSKAVRSCIFGTMDKVIIGICVFCILLSGAGIWYGTLDYFKAEETYGDLQQYITLVDETLPDAVKDQTYYIDWKSLRAINPDVVAWVKIPGTVVDYPIVQTKDNQYYLKRAFDGKKNSCGTIFMNAYNRMDFSDYNTVLYGHNMKNGSMFAVINKYKEAAFYEDHKEVWLFTPYWERKYQIISVHKATDASETYTVEFGDRYAEHVTKEASMSIYDTGNGYNVDLPMITLSTCTGNGLLERMVLICQPVYETKLNPFMQD</sequence>
<dbReference type="RefSeq" id="WP_379964423.1">
    <property type="nucleotide sequence ID" value="NZ_JBHSGT010000031.1"/>
</dbReference>
<dbReference type="EC" id="3.4.22.71" evidence="3"/>
<dbReference type="Gene3D" id="2.40.260.10">
    <property type="entry name" value="Sortase"/>
    <property type="match status" value="1"/>
</dbReference>
<keyword evidence="2" id="KW-0472">Membrane</keyword>
<evidence type="ECO:0000256" key="2">
    <source>
        <dbReference type="SAM" id="Phobius"/>
    </source>
</evidence>
<protein>
    <submittedName>
        <fullName evidence="3">Class B sortase</fullName>
        <ecNumber evidence="3">3.4.22.71</ecNumber>
    </submittedName>
</protein>
<dbReference type="Pfam" id="PF04203">
    <property type="entry name" value="Sortase"/>
    <property type="match status" value="1"/>
</dbReference>
<dbReference type="SUPFAM" id="SSF63817">
    <property type="entry name" value="Sortase"/>
    <property type="match status" value="1"/>
</dbReference>
<organism evidence="3 4">
    <name type="scientific">Enterococcus eurekensis</name>
    <dbReference type="NCBI Taxonomy" id="1159753"/>
    <lineage>
        <taxon>Bacteria</taxon>
        <taxon>Bacillati</taxon>
        <taxon>Bacillota</taxon>
        <taxon>Bacilli</taxon>
        <taxon>Lactobacillales</taxon>
        <taxon>Enterococcaceae</taxon>
        <taxon>Enterococcus</taxon>
    </lineage>
</organism>
<dbReference type="CDD" id="cd05826">
    <property type="entry name" value="Sortase_B"/>
    <property type="match status" value="1"/>
</dbReference>
<dbReference type="InterPro" id="IPR023365">
    <property type="entry name" value="Sortase_dom-sf"/>
</dbReference>
<evidence type="ECO:0000313" key="3">
    <source>
        <dbReference type="EMBL" id="MFC4709966.1"/>
    </source>
</evidence>